<feature type="compositionally biased region" description="Polar residues" evidence="2">
    <location>
        <begin position="1684"/>
        <end position="1704"/>
    </location>
</feature>
<feature type="region of interest" description="Disordered" evidence="2">
    <location>
        <begin position="1658"/>
        <end position="1713"/>
    </location>
</feature>
<sequence>MFEYIDSKVEVLSSEQGKFTDENLTAGEHTYHIGDAISVAGTPNDGYYYSGYHESAYKNASDTQPVVDGDMNASITELNLTERKYTIKPLFTQLQNHIRVKLSKNAEGKVQILNTVPDSNLSEELKKLDGYVLNTSDSGYATEPTVGKVYQIQAVITDEAASNAPKGKVLRPVFTLSSSSEKVNGNAFDMVAGIKAADNEVYVGVVEVDASSMKYFNLSGQVTIPGNAIRTSAFDVTEAGARGVTMMAGGNQIKLADQNISVIDRQSAVSGENGKFEINGIYASDGERISVNISNGDVERVEYVTLSSTGLTAEKIGYYENVYDSSQGSLKPVWTERDMYAIDAGSVNMPVRSPLAPFVTSIDYTVEQTRDVTVDTRDNAIPILSTRINISASVDMRGKSVQNAVFTLVSKNGATSDKTVKATAEDPNRFTVTYQMDAEISDGDMLYVSLEEETGTGNDKKTHRYFEVFTGLTFYIPELELDPQVFEVLSTSSQNLPILGDLAPSLSTGALTYTKEKLGTSDTAPYYMQFLFTPGVSNMQKPTAMSTLNKLRDKNAAYTAELSGATTESEKSSVISSLGSIFGAKSELQQQAYGKSLADISKGSRMFDIRLTVLFSFYFTFVQGEDGAPGEYKMALGQYCVGAMASATATQYWVVYGVPVYIKVIGNVELDFSGILKYGAASQINENDFRYVKNLKDILFVEPTAKPSASPGASAPPTLEPGTPTATPEIKGNEYWGVIAGEATGMPGVGICGVLSARGIITFDIAYRFNLKNSRDGFLIGLYGGVGVDLFLFSFDYTIGGIDRRTGVYADTANTASLAELADEGQYEIRPLERGNSDLSKFGQNTNAALADGGYGAASYRILSENTVERTNPQIATLDDGRKILFFIDNDPSREAMDAMCLYYSICDTNGNWSEPQKVDDNGTADADPKIVSDDGCVFVFWSDANRTFGAEAEEKDVLSSMEIACRMFDPLTDEMGEKEVLTNDNFLDSDASIGFNDDTDTLFCYYLKQDINDAKEDIDLIDVSATYSTIACRMFRLGVDTDWSGEYYLNIPHETLTDPLILDFETAAAVYNGENYSVSTYTIDEDNNLNTSNDREAYLLFTNLSSGKAYYPIRLTNDDHADISPKLTRFDGDLLLTWVNDNTKFTTVNISDAITEIENAGLMETMLNSAPDDPNWYKFDQMSVGEENYANSIFESLANSNFESSSIDFTEVDGEDYTELNIGSYELCNNNDNALYLIWNDVDRSEDGGVQQEIFGAVYQKPSETDENMMTDMSGDITDITDGMTEDMTETETDASLDEYSSWSRAVKLTDFDKMLDEFTVTFDENETMYLCSNMFEQWINDDGTVGYSPNSLAMTTYERGNSLELDGDVEFDSPVTAGETTNLIFNLKNNGMLASSGAAVTVIQAADGEETVIYEQNEESEIISGDSAEFVIPWEVPDSTEGLELIIEYSEVGRPETVKREIVTPDNKSEIVANDASVRYNNGVPVFTAELENIGTADSAELNLTARTPNSESGDSVIFGTLTSEPLAPGETRTVEVELSDFEFAYLSDYGVAEIMLNIKDGENSSLASAVLNVPDTVDIVFDCGEEIAMTVGEQRKISASAMPESASDREIVYSSSNAAVANVSEDGTITAAQNGTAEITAYNPATAVKNSVTVTVTGGPEPTEAPQTGGAAVNAGSGNSFSTEAQAASSPTVPPEATQSPGDIPGDTGLPFTDVGSDDWFYDAVKYVYDNGLMNGTSDTLFEPEAEMTRGMFVTVLGRAHGVDTSAAYENVFSDVNEYEYYAPYIAWAAENGIAEGNGDGTFSPDENVTREQMAKIFLGYFSYIGQGPSGMWATALEYGDIDQMSDWAIDGIMFCTMRGLLEGKENNMFDPKGNALRSEAAAVLMRAEL</sequence>
<proteinExistence type="predicted"/>
<evidence type="ECO:0000259" key="3">
    <source>
        <dbReference type="PROSITE" id="PS51272"/>
    </source>
</evidence>
<dbReference type="InterPro" id="IPR003343">
    <property type="entry name" value="Big_2"/>
</dbReference>
<evidence type="ECO:0000256" key="2">
    <source>
        <dbReference type="SAM" id="MobiDB-lite"/>
    </source>
</evidence>
<comment type="caution">
    <text evidence="4">The sequence shown here is derived from an EMBL/GenBank/DDBJ whole genome shotgun (WGS) entry which is preliminary data.</text>
</comment>
<dbReference type="SUPFAM" id="SSF49373">
    <property type="entry name" value="Invasin/intimin cell-adhesion fragments"/>
    <property type="match status" value="1"/>
</dbReference>
<keyword evidence="1" id="KW-0677">Repeat</keyword>
<dbReference type="InterPro" id="IPR008964">
    <property type="entry name" value="Invasin/intimin_cell_adhesion"/>
</dbReference>
<feature type="domain" description="SLH" evidence="3">
    <location>
        <begin position="1772"/>
        <end position="1835"/>
    </location>
</feature>
<organism evidence="4 5">
    <name type="scientific">Candidatus Monoglobus merdigallinarum</name>
    <dbReference type="NCBI Taxonomy" id="2838698"/>
    <lineage>
        <taxon>Bacteria</taxon>
        <taxon>Bacillati</taxon>
        <taxon>Bacillota</taxon>
        <taxon>Clostridia</taxon>
        <taxon>Monoglobales</taxon>
        <taxon>Monoglobaceae</taxon>
        <taxon>Monoglobus</taxon>
    </lineage>
</organism>
<dbReference type="Proteomes" id="UP000824162">
    <property type="component" value="Unassembled WGS sequence"/>
</dbReference>
<feature type="compositionally biased region" description="Low complexity" evidence="2">
    <location>
        <begin position="1658"/>
        <end position="1683"/>
    </location>
</feature>
<evidence type="ECO:0000256" key="1">
    <source>
        <dbReference type="ARBA" id="ARBA00022737"/>
    </source>
</evidence>
<accession>A0A9D1PRK6</accession>
<dbReference type="Gene3D" id="2.60.40.1080">
    <property type="match status" value="1"/>
</dbReference>
<feature type="domain" description="SLH" evidence="3">
    <location>
        <begin position="1711"/>
        <end position="1771"/>
    </location>
</feature>
<dbReference type="PROSITE" id="PS51272">
    <property type="entry name" value="SLH"/>
    <property type="match status" value="3"/>
</dbReference>
<dbReference type="InterPro" id="IPR001119">
    <property type="entry name" value="SLH_dom"/>
</dbReference>
<reference evidence="4" key="2">
    <citation type="submission" date="2021-04" db="EMBL/GenBank/DDBJ databases">
        <authorList>
            <person name="Gilroy R."/>
        </authorList>
    </citation>
    <scope>NUCLEOTIDE SEQUENCE</scope>
    <source>
        <strain evidence="4">5790</strain>
    </source>
</reference>
<reference evidence="4" key="1">
    <citation type="journal article" date="2021" name="PeerJ">
        <title>Extensive microbial diversity within the chicken gut microbiome revealed by metagenomics and culture.</title>
        <authorList>
            <person name="Gilroy R."/>
            <person name="Ravi A."/>
            <person name="Getino M."/>
            <person name="Pursley I."/>
            <person name="Horton D.L."/>
            <person name="Alikhan N.F."/>
            <person name="Baker D."/>
            <person name="Gharbi K."/>
            <person name="Hall N."/>
            <person name="Watson M."/>
            <person name="Adriaenssens E.M."/>
            <person name="Foster-Nyarko E."/>
            <person name="Jarju S."/>
            <person name="Secka A."/>
            <person name="Antonio M."/>
            <person name="Oren A."/>
            <person name="Chaudhuri R.R."/>
            <person name="La Ragione R."/>
            <person name="Hildebrand F."/>
            <person name="Pallen M.J."/>
        </authorList>
    </citation>
    <scope>NUCLEOTIDE SEQUENCE</scope>
    <source>
        <strain evidence="4">5790</strain>
    </source>
</reference>
<feature type="region of interest" description="Disordered" evidence="2">
    <location>
        <begin position="706"/>
        <end position="728"/>
    </location>
</feature>
<feature type="compositionally biased region" description="Low complexity" evidence="2">
    <location>
        <begin position="706"/>
        <end position="717"/>
    </location>
</feature>
<protein>
    <submittedName>
        <fullName evidence="4">S-layer homology domain-containing protein</fullName>
    </submittedName>
</protein>
<dbReference type="Pfam" id="PF00395">
    <property type="entry name" value="SLH"/>
    <property type="match status" value="3"/>
</dbReference>
<feature type="domain" description="SLH" evidence="3">
    <location>
        <begin position="1839"/>
        <end position="1893"/>
    </location>
</feature>
<evidence type="ECO:0000313" key="4">
    <source>
        <dbReference type="EMBL" id="HIV85826.1"/>
    </source>
</evidence>
<dbReference type="EMBL" id="DXIJ01000065">
    <property type="protein sequence ID" value="HIV85826.1"/>
    <property type="molecule type" value="Genomic_DNA"/>
</dbReference>
<gene>
    <name evidence="4" type="ORF">H9900_03340</name>
</gene>
<name>A0A9D1PRK6_9FIRM</name>
<evidence type="ECO:0000313" key="5">
    <source>
        <dbReference type="Proteomes" id="UP000824162"/>
    </source>
</evidence>
<dbReference type="Pfam" id="PF02368">
    <property type="entry name" value="Big_2"/>
    <property type="match status" value="1"/>
</dbReference>